<dbReference type="Proteomes" id="UP000779508">
    <property type="component" value="Unassembled WGS sequence"/>
</dbReference>
<keyword evidence="6" id="KW-1185">Reference proteome</keyword>
<evidence type="ECO:0000256" key="2">
    <source>
        <dbReference type="ARBA" id="ARBA00022448"/>
    </source>
</evidence>
<sequence>MKTKILKIFIFLIITVVVLVGCAGKPDTIGIIEGTDEKEDLLKVYTSFYPYYDFAKNLGGDNIQLDTIVPTGTEPHSFEPSPKTIAELEKADVFIYNGLHMEPWVDRVLNLLEGKDIYIVDASKAVELINYDTKHNDDHNHEDEQEEEHDHDHGEYDPHIWVDPVNAIHISKMIKEAFIDVDPNNKNIYEENFNNFKGELDKLDESFRVGLKDATERKIIVSHSAFGYLARRYNIEEISVAGISPHAEPSPKRLAQLTKIANENKINYIFFEALANVKTAEVLAKEANLEVLTLYNVEGLTDKQNKNGEDYISLMYKNLETLKKALVK</sequence>
<name>A0ABS6G3W4_9FIRM</name>
<comment type="similarity">
    <text evidence="1">Belongs to the bacterial solute-binding protein 9 family.</text>
</comment>
<gene>
    <name evidence="5" type="ORF">KQI88_12230</name>
</gene>
<dbReference type="Pfam" id="PF01297">
    <property type="entry name" value="ZnuA"/>
    <property type="match status" value="1"/>
</dbReference>
<keyword evidence="3" id="KW-0732">Signal</keyword>
<feature type="region of interest" description="Disordered" evidence="4">
    <location>
        <begin position="135"/>
        <end position="154"/>
    </location>
</feature>
<dbReference type="PROSITE" id="PS51257">
    <property type="entry name" value="PROKAR_LIPOPROTEIN"/>
    <property type="match status" value="1"/>
</dbReference>
<protein>
    <submittedName>
        <fullName evidence="5">Zinc ABC transporter substrate-binding protein</fullName>
    </submittedName>
</protein>
<accession>A0ABS6G3W4</accession>
<dbReference type="InterPro" id="IPR050492">
    <property type="entry name" value="Bact_metal-bind_prot9"/>
</dbReference>
<evidence type="ECO:0000313" key="5">
    <source>
        <dbReference type="EMBL" id="MBU5677180.1"/>
    </source>
</evidence>
<organism evidence="5 6">
    <name type="scientific">Alkaliphilus flagellatus</name>
    <dbReference type="NCBI Taxonomy" id="2841507"/>
    <lineage>
        <taxon>Bacteria</taxon>
        <taxon>Bacillati</taxon>
        <taxon>Bacillota</taxon>
        <taxon>Clostridia</taxon>
        <taxon>Peptostreptococcales</taxon>
        <taxon>Natronincolaceae</taxon>
        <taxon>Alkaliphilus</taxon>
    </lineage>
</organism>
<evidence type="ECO:0000313" key="6">
    <source>
        <dbReference type="Proteomes" id="UP000779508"/>
    </source>
</evidence>
<comment type="caution">
    <text evidence="5">The sequence shown here is derived from an EMBL/GenBank/DDBJ whole genome shotgun (WGS) entry which is preliminary data.</text>
</comment>
<dbReference type="InterPro" id="IPR006127">
    <property type="entry name" value="ZnuA-like"/>
</dbReference>
<dbReference type="RefSeq" id="WP_216417708.1">
    <property type="nucleotide sequence ID" value="NZ_JAHLQK010000004.1"/>
</dbReference>
<proteinExistence type="inferred from homology"/>
<dbReference type="PANTHER" id="PTHR42953">
    <property type="entry name" value="HIGH-AFFINITY ZINC UPTAKE SYSTEM PROTEIN ZNUA-RELATED"/>
    <property type="match status" value="1"/>
</dbReference>
<dbReference type="PANTHER" id="PTHR42953:SF3">
    <property type="entry name" value="HIGH-AFFINITY ZINC UPTAKE SYSTEM PROTEIN ZNUA"/>
    <property type="match status" value="1"/>
</dbReference>
<evidence type="ECO:0000256" key="3">
    <source>
        <dbReference type="ARBA" id="ARBA00022729"/>
    </source>
</evidence>
<keyword evidence="2" id="KW-0813">Transport</keyword>
<evidence type="ECO:0000256" key="4">
    <source>
        <dbReference type="SAM" id="MobiDB-lite"/>
    </source>
</evidence>
<reference evidence="5 6" key="1">
    <citation type="submission" date="2021-06" db="EMBL/GenBank/DDBJ databases">
        <authorList>
            <person name="Sun Q."/>
            <person name="Li D."/>
        </authorList>
    </citation>
    <scope>NUCLEOTIDE SEQUENCE [LARGE SCALE GENOMIC DNA]</scope>
    <source>
        <strain evidence="5 6">MSJ-5</strain>
    </source>
</reference>
<evidence type="ECO:0000256" key="1">
    <source>
        <dbReference type="ARBA" id="ARBA00011028"/>
    </source>
</evidence>
<dbReference type="EMBL" id="JAHLQK010000004">
    <property type="protein sequence ID" value="MBU5677180.1"/>
    <property type="molecule type" value="Genomic_DNA"/>
</dbReference>